<dbReference type="RefSeq" id="WP_076217995.1">
    <property type="nucleotide sequence ID" value="NZ_MPTJ01000013.1"/>
</dbReference>
<gene>
    <name evidence="3" type="ORF">BSO21_04070</name>
</gene>
<dbReference type="InterPro" id="IPR000421">
    <property type="entry name" value="FA58C"/>
</dbReference>
<keyword evidence="1" id="KW-0732">Signal</keyword>
<organism evidence="3 4">
    <name type="scientific">Paenibacillus odorifer</name>
    <dbReference type="NCBI Taxonomy" id="189426"/>
    <lineage>
        <taxon>Bacteria</taxon>
        <taxon>Bacillati</taxon>
        <taxon>Bacillota</taxon>
        <taxon>Bacilli</taxon>
        <taxon>Bacillales</taxon>
        <taxon>Paenibacillaceae</taxon>
        <taxon>Paenibacillus</taxon>
    </lineage>
</organism>
<accession>A0ABX3GZA9</accession>
<dbReference type="Pfam" id="PF00754">
    <property type="entry name" value="F5_F8_type_C"/>
    <property type="match status" value="1"/>
</dbReference>
<comment type="caution">
    <text evidence="3">The sequence shown here is derived from an EMBL/GenBank/DDBJ whole genome shotgun (WGS) entry which is preliminary data.</text>
</comment>
<evidence type="ECO:0000313" key="4">
    <source>
        <dbReference type="Proteomes" id="UP000187158"/>
    </source>
</evidence>
<keyword evidence="4" id="KW-1185">Reference proteome</keyword>
<evidence type="ECO:0000256" key="1">
    <source>
        <dbReference type="SAM" id="SignalP"/>
    </source>
</evidence>
<protein>
    <recommendedName>
        <fullName evidence="2">F5/8 type C domain-containing protein</fullName>
    </recommendedName>
</protein>
<sequence>MKKKIYVPIILSLLLLFSFVSITKANTTTVSSLIPVMTSNTSPSGVVSASSEWGIDHQAFNAFNNNNNDYGWASKEGVPYGWIAYEFESPQIVNSYSLTGRGKNENVAKESPKNWTFEGWNGENWVVLDTQNNITGWTTSVNKVFAFNNEKEYKKYRLNISENNGYSYFVTIGEIKMNYTPAPEPTITPVPTPSATPEVPTSDRAILTVTLTTGLEKEFDLPMSEVTTFLNWYDGASGSAKYGIDKHENNKGPFSKRTEYVVHDKILTFEVSEYTLTK</sequence>
<dbReference type="Gene3D" id="2.60.120.260">
    <property type="entry name" value="Galactose-binding domain-like"/>
    <property type="match status" value="1"/>
</dbReference>
<evidence type="ECO:0000259" key="2">
    <source>
        <dbReference type="Pfam" id="PF00754"/>
    </source>
</evidence>
<dbReference type="SUPFAM" id="SSF49785">
    <property type="entry name" value="Galactose-binding domain-like"/>
    <property type="match status" value="1"/>
</dbReference>
<evidence type="ECO:0000313" key="3">
    <source>
        <dbReference type="EMBL" id="OMD38504.1"/>
    </source>
</evidence>
<dbReference type="EMBL" id="MPVP01000012">
    <property type="protein sequence ID" value="OMD38504.1"/>
    <property type="molecule type" value="Genomic_DNA"/>
</dbReference>
<reference evidence="3 4" key="1">
    <citation type="submission" date="2016-11" db="EMBL/GenBank/DDBJ databases">
        <title>Paenibacillus species isolates.</title>
        <authorList>
            <person name="Beno S.M."/>
        </authorList>
    </citation>
    <scope>NUCLEOTIDE SEQUENCE [LARGE SCALE GENOMIC DNA]</scope>
    <source>
        <strain evidence="3 4">FSL H7-0433</strain>
    </source>
</reference>
<dbReference type="InterPro" id="IPR008979">
    <property type="entry name" value="Galactose-bd-like_sf"/>
</dbReference>
<feature type="domain" description="F5/8 type C" evidence="2">
    <location>
        <begin position="47"/>
        <end position="172"/>
    </location>
</feature>
<feature type="chain" id="PRO_5045264728" description="F5/8 type C domain-containing protein" evidence="1">
    <location>
        <begin position="26"/>
        <end position="278"/>
    </location>
</feature>
<name>A0ABX3GZA9_9BACL</name>
<feature type="signal peptide" evidence="1">
    <location>
        <begin position="1"/>
        <end position="25"/>
    </location>
</feature>
<dbReference type="Proteomes" id="UP000187158">
    <property type="component" value="Unassembled WGS sequence"/>
</dbReference>
<proteinExistence type="predicted"/>